<name>A0ABD3L6R3_EUCGL</name>
<evidence type="ECO:0000256" key="1">
    <source>
        <dbReference type="ARBA" id="ARBA00022694"/>
    </source>
</evidence>
<evidence type="ECO:0000313" key="6">
    <source>
        <dbReference type="Proteomes" id="UP001634007"/>
    </source>
</evidence>
<dbReference type="GO" id="GO:0052717">
    <property type="term" value="F:tRNA-specific adenosine-34 deaminase activity"/>
    <property type="evidence" value="ECO:0007669"/>
    <property type="project" value="UniProtKB-EC"/>
</dbReference>
<keyword evidence="3" id="KW-0812">Transmembrane</keyword>
<reference evidence="5 6" key="1">
    <citation type="submission" date="2024-11" db="EMBL/GenBank/DDBJ databases">
        <title>Chromosome-level genome assembly of Eucalyptus globulus Labill. provides insights into its genome evolution.</title>
        <authorList>
            <person name="Li X."/>
        </authorList>
    </citation>
    <scope>NUCLEOTIDE SEQUENCE [LARGE SCALE GENOMIC DNA]</scope>
    <source>
        <strain evidence="5">CL2024</strain>
        <tissue evidence="5">Fresh tender leaves</tissue>
    </source>
</reference>
<dbReference type="GO" id="GO:0008033">
    <property type="term" value="P:tRNA processing"/>
    <property type="evidence" value="ECO:0007669"/>
    <property type="project" value="UniProtKB-KW"/>
</dbReference>
<dbReference type="EMBL" id="JBJKBG010000003">
    <property type="protein sequence ID" value="KAL3747268.1"/>
    <property type="molecule type" value="Genomic_DNA"/>
</dbReference>
<dbReference type="InterPro" id="IPR002125">
    <property type="entry name" value="CMP_dCMP_dom"/>
</dbReference>
<sequence>MVAIESSAARDRSLFPDVRYKDEATKEELILFCSFAINLTIFHLGTDIYIIVGIQVDNDEKNDAAHGNGDLSIRPYLCTGNDIYLVWEPCTMCAMALVHQRIKRVFYAFPNLSAGALGSVHRLQEEKSLNHHYAVFRVVVPQDILDKSKTSISGSRE</sequence>
<feature type="domain" description="CMP/dCMP-type deaminase" evidence="4">
    <location>
        <begin position="1"/>
        <end position="120"/>
    </location>
</feature>
<evidence type="ECO:0000256" key="3">
    <source>
        <dbReference type="SAM" id="Phobius"/>
    </source>
</evidence>
<keyword evidence="3" id="KW-1133">Transmembrane helix</keyword>
<keyword evidence="1" id="KW-0819">tRNA processing</keyword>
<dbReference type="SUPFAM" id="SSF53927">
    <property type="entry name" value="Cytidine deaminase-like"/>
    <property type="match status" value="1"/>
</dbReference>
<feature type="transmembrane region" description="Helical" evidence="3">
    <location>
        <begin position="29"/>
        <end position="52"/>
    </location>
</feature>
<comment type="caution">
    <text evidence="5">The sequence shown here is derived from an EMBL/GenBank/DDBJ whole genome shotgun (WGS) entry which is preliminary data.</text>
</comment>
<evidence type="ECO:0000259" key="4">
    <source>
        <dbReference type="PROSITE" id="PS51747"/>
    </source>
</evidence>
<accession>A0ABD3L6R3</accession>
<dbReference type="InterPro" id="IPR016193">
    <property type="entry name" value="Cytidine_deaminase-like"/>
</dbReference>
<comment type="similarity">
    <text evidence="2">Belongs to the cytidine and deoxycytidylate deaminase family. ADAT3 subfamily.</text>
</comment>
<gene>
    <name evidence="5" type="ORF">ACJRO7_016103</name>
</gene>
<protein>
    <recommendedName>
        <fullName evidence="4">CMP/dCMP-type deaminase domain-containing protein</fullName>
    </recommendedName>
</protein>
<organism evidence="5 6">
    <name type="scientific">Eucalyptus globulus</name>
    <name type="common">Tasmanian blue gum</name>
    <dbReference type="NCBI Taxonomy" id="34317"/>
    <lineage>
        <taxon>Eukaryota</taxon>
        <taxon>Viridiplantae</taxon>
        <taxon>Streptophyta</taxon>
        <taxon>Embryophyta</taxon>
        <taxon>Tracheophyta</taxon>
        <taxon>Spermatophyta</taxon>
        <taxon>Magnoliopsida</taxon>
        <taxon>eudicotyledons</taxon>
        <taxon>Gunneridae</taxon>
        <taxon>Pentapetalae</taxon>
        <taxon>rosids</taxon>
        <taxon>malvids</taxon>
        <taxon>Myrtales</taxon>
        <taxon>Myrtaceae</taxon>
        <taxon>Myrtoideae</taxon>
        <taxon>Eucalypteae</taxon>
        <taxon>Eucalyptus</taxon>
    </lineage>
</organism>
<dbReference type="PANTHER" id="PTHR11079:SF156">
    <property type="entry name" value="INACTIVE TRNA-SPECIFIC ADENOSINE DEAMINASE-LIKE PROTEIN 3-RELATED"/>
    <property type="match status" value="1"/>
</dbReference>
<dbReference type="GO" id="GO:0046872">
    <property type="term" value="F:metal ion binding"/>
    <property type="evidence" value="ECO:0007669"/>
    <property type="project" value="UniProtKB-KW"/>
</dbReference>
<dbReference type="Gene3D" id="3.40.140.10">
    <property type="entry name" value="Cytidine Deaminase, domain 2"/>
    <property type="match status" value="1"/>
</dbReference>
<proteinExistence type="inferred from homology"/>
<dbReference type="PANTHER" id="PTHR11079">
    <property type="entry name" value="CYTOSINE DEAMINASE FAMILY MEMBER"/>
    <property type="match status" value="1"/>
</dbReference>
<dbReference type="Proteomes" id="UP001634007">
    <property type="component" value="Unassembled WGS sequence"/>
</dbReference>
<evidence type="ECO:0000313" key="5">
    <source>
        <dbReference type="EMBL" id="KAL3747268.1"/>
    </source>
</evidence>
<dbReference type="AlphaFoldDB" id="A0ABD3L6R3"/>
<keyword evidence="6" id="KW-1185">Reference proteome</keyword>
<evidence type="ECO:0000256" key="2">
    <source>
        <dbReference type="ARBA" id="ARBA00038160"/>
    </source>
</evidence>
<dbReference type="Pfam" id="PF00383">
    <property type="entry name" value="dCMP_cyt_deam_1"/>
    <property type="match status" value="1"/>
</dbReference>
<keyword evidence="3" id="KW-0472">Membrane</keyword>
<dbReference type="PROSITE" id="PS51747">
    <property type="entry name" value="CYT_DCMP_DEAMINASES_2"/>
    <property type="match status" value="1"/>
</dbReference>